<accession>A0ABQ3BUX9</accession>
<evidence type="ECO:0000313" key="1">
    <source>
        <dbReference type="EMBL" id="GGZ58016.1"/>
    </source>
</evidence>
<protein>
    <recommendedName>
        <fullName evidence="3">Negative transcriptional regulator, PaiB family</fullName>
    </recommendedName>
</protein>
<dbReference type="InterPro" id="IPR007396">
    <property type="entry name" value="TR_PAI2-type"/>
</dbReference>
<dbReference type="Gene3D" id="2.30.110.10">
    <property type="entry name" value="Electron Transport, Fmn-binding Protein, Chain A"/>
    <property type="match status" value="1"/>
</dbReference>
<evidence type="ECO:0000313" key="2">
    <source>
        <dbReference type="Proteomes" id="UP000643403"/>
    </source>
</evidence>
<dbReference type="EMBL" id="BMXY01000001">
    <property type="protein sequence ID" value="GGZ58016.1"/>
    <property type="molecule type" value="Genomic_DNA"/>
</dbReference>
<dbReference type="PANTHER" id="PTHR35802">
    <property type="entry name" value="PROTEASE SYNTHASE AND SPORULATION PROTEIN PAI 2"/>
    <property type="match status" value="1"/>
</dbReference>
<evidence type="ECO:0008006" key="3">
    <source>
        <dbReference type="Google" id="ProtNLM"/>
    </source>
</evidence>
<name>A0ABQ3BUX9_9GAMM</name>
<dbReference type="SUPFAM" id="SSF50475">
    <property type="entry name" value="FMN-binding split barrel"/>
    <property type="match status" value="1"/>
</dbReference>
<dbReference type="PIRSF" id="PIRSF010372">
    <property type="entry name" value="PaiB"/>
    <property type="match status" value="1"/>
</dbReference>
<proteinExistence type="predicted"/>
<dbReference type="PANTHER" id="PTHR35802:SF1">
    <property type="entry name" value="PROTEASE SYNTHASE AND SPORULATION PROTEIN PAI 2"/>
    <property type="match status" value="1"/>
</dbReference>
<keyword evidence="2" id="KW-1185">Reference proteome</keyword>
<gene>
    <name evidence="1" type="primary">paiB</name>
    <name evidence="1" type="ORF">GCM10008101_09630</name>
</gene>
<dbReference type="Proteomes" id="UP000643403">
    <property type="component" value="Unassembled WGS sequence"/>
</dbReference>
<sequence>MSVDDGTPCVSHAPVLYARDGERIELTWHLARANPQSRHRGRVLAMLHGPQAYVSPGWYPDKAEQARVPTWNYVVAHLSGDVEAFDDHDSLIRLLDGLSATHEARAAGDWRFDADNPAERVQLRGIVGFRMCIDRVEFKSKLSQNHPVANRVSVIERLAASSRADDRDVAEWMRHTLESQTEGA</sequence>
<organism evidence="1 2">
    <name type="scientific">Cognatilysobacter xinjiangensis</name>
    <dbReference type="NCBI Taxonomy" id="546892"/>
    <lineage>
        <taxon>Bacteria</taxon>
        <taxon>Pseudomonadati</taxon>
        <taxon>Pseudomonadota</taxon>
        <taxon>Gammaproteobacteria</taxon>
        <taxon>Lysobacterales</taxon>
        <taxon>Lysobacteraceae</taxon>
        <taxon>Cognatilysobacter</taxon>
    </lineage>
</organism>
<dbReference type="Pfam" id="PF04299">
    <property type="entry name" value="FMN_bind_2"/>
    <property type="match status" value="1"/>
</dbReference>
<dbReference type="InterPro" id="IPR012349">
    <property type="entry name" value="Split_barrel_FMN-bd"/>
</dbReference>
<comment type="caution">
    <text evidence="1">The sequence shown here is derived from an EMBL/GenBank/DDBJ whole genome shotgun (WGS) entry which is preliminary data.</text>
</comment>
<reference evidence="2" key="1">
    <citation type="journal article" date="2019" name="Int. J. Syst. Evol. Microbiol.">
        <title>The Global Catalogue of Microorganisms (GCM) 10K type strain sequencing project: providing services to taxonomists for standard genome sequencing and annotation.</title>
        <authorList>
            <consortium name="The Broad Institute Genomics Platform"/>
            <consortium name="The Broad Institute Genome Sequencing Center for Infectious Disease"/>
            <person name="Wu L."/>
            <person name="Ma J."/>
        </authorList>
    </citation>
    <scope>NUCLEOTIDE SEQUENCE [LARGE SCALE GENOMIC DNA]</scope>
    <source>
        <strain evidence="2">KCTC 22558</strain>
    </source>
</reference>